<dbReference type="Pfam" id="PF15915">
    <property type="entry name" value="BAT"/>
    <property type="match status" value="1"/>
</dbReference>
<evidence type="ECO:0000256" key="2">
    <source>
        <dbReference type="ARBA" id="ARBA00023163"/>
    </source>
</evidence>
<dbReference type="InterPro" id="IPR000014">
    <property type="entry name" value="PAS"/>
</dbReference>
<dbReference type="InterPro" id="IPR003018">
    <property type="entry name" value="GAF"/>
</dbReference>
<dbReference type="SMART" id="SM00065">
    <property type="entry name" value="GAF"/>
    <property type="match status" value="1"/>
</dbReference>
<dbReference type="Proteomes" id="UP001139494">
    <property type="component" value="Unassembled WGS sequence"/>
</dbReference>
<dbReference type="InterPro" id="IPR001610">
    <property type="entry name" value="PAC"/>
</dbReference>
<protein>
    <submittedName>
        <fullName evidence="4">PAS domain S-box protein</fullName>
    </submittedName>
</protein>
<keyword evidence="5" id="KW-1185">Reference proteome</keyword>
<dbReference type="SMART" id="SM00086">
    <property type="entry name" value="PAC"/>
    <property type="match status" value="2"/>
</dbReference>
<dbReference type="SUPFAM" id="SSF55785">
    <property type="entry name" value="PYP-like sensor domain (PAS domain)"/>
    <property type="match status" value="3"/>
</dbReference>
<dbReference type="CDD" id="cd00130">
    <property type="entry name" value="PAS"/>
    <property type="match status" value="3"/>
</dbReference>
<keyword evidence="1" id="KW-0805">Transcription regulation</keyword>
<dbReference type="InterPro" id="IPR029016">
    <property type="entry name" value="GAF-like_dom_sf"/>
</dbReference>
<name>A0A9R1D6D5_9EURY</name>
<dbReference type="Gene3D" id="3.30.450.20">
    <property type="entry name" value="PAS domain"/>
    <property type="match status" value="3"/>
</dbReference>
<dbReference type="EMBL" id="JAHLKM010000018">
    <property type="protein sequence ID" value="MCQ4334166.1"/>
    <property type="molecule type" value="Genomic_DNA"/>
</dbReference>
<dbReference type="Gene3D" id="1.10.10.10">
    <property type="entry name" value="Winged helix-like DNA-binding domain superfamily/Winged helix DNA-binding domain"/>
    <property type="match status" value="1"/>
</dbReference>
<accession>A0A9R1D6D5</accession>
<dbReference type="PANTHER" id="PTHR34236">
    <property type="entry name" value="DIMETHYL SULFOXIDE REDUCTASE TRANSCRIPTIONAL ACTIVATOR"/>
    <property type="match status" value="1"/>
</dbReference>
<dbReference type="NCBIfam" id="TIGR00229">
    <property type="entry name" value="sensory_box"/>
    <property type="match status" value="2"/>
</dbReference>
<dbReference type="Pfam" id="PF04967">
    <property type="entry name" value="HTH_10"/>
    <property type="match status" value="1"/>
</dbReference>
<dbReference type="InterPro" id="IPR007050">
    <property type="entry name" value="HTH_bacterioopsin"/>
</dbReference>
<dbReference type="SUPFAM" id="SSF55781">
    <property type="entry name" value="GAF domain-like"/>
    <property type="match status" value="1"/>
</dbReference>
<dbReference type="InterPro" id="IPR035965">
    <property type="entry name" value="PAS-like_dom_sf"/>
</dbReference>
<comment type="caution">
    <text evidence="4">The sequence shown here is derived from an EMBL/GenBank/DDBJ whole genome shotgun (WGS) entry which is preliminary data.</text>
</comment>
<dbReference type="AlphaFoldDB" id="A0A9R1D6D5"/>
<feature type="domain" description="PAS" evidence="3">
    <location>
        <begin position="17"/>
        <end position="62"/>
    </location>
</feature>
<dbReference type="PANTHER" id="PTHR34236:SF1">
    <property type="entry name" value="DIMETHYL SULFOXIDE REDUCTASE TRANSCRIPTIONAL ACTIVATOR"/>
    <property type="match status" value="1"/>
</dbReference>
<dbReference type="RefSeq" id="WP_256030202.1">
    <property type="nucleotide sequence ID" value="NZ_JAHLKM010000018.1"/>
</dbReference>
<dbReference type="Pfam" id="PF13185">
    <property type="entry name" value="GAF_2"/>
    <property type="match status" value="1"/>
</dbReference>
<feature type="domain" description="PAS" evidence="3">
    <location>
        <begin position="136"/>
        <end position="206"/>
    </location>
</feature>
<evidence type="ECO:0000313" key="4">
    <source>
        <dbReference type="EMBL" id="MCQ4334166.1"/>
    </source>
</evidence>
<gene>
    <name evidence="4" type="ORF">KM295_11890</name>
</gene>
<evidence type="ECO:0000259" key="3">
    <source>
        <dbReference type="PROSITE" id="PS50112"/>
    </source>
</evidence>
<dbReference type="InterPro" id="IPR036388">
    <property type="entry name" value="WH-like_DNA-bd_sf"/>
</dbReference>
<reference evidence="4" key="1">
    <citation type="journal article" date="2023" name="Front. Microbiol.">
        <title>Genomic-based phylogenetic and metabolic analyses of the genus Natronomonas, and description of Natronomonas aquatica sp. nov.</title>
        <authorList>
            <person name="Garcia-Roldan A."/>
            <person name="Duran-Viseras A."/>
            <person name="de la Haba R.R."/>
            <person name="Corral P."/>
            <person name="Sanchez-Porro C."/>
            <person name="Ventosa A."/>
        </authorList>
    </citation>
    <scope>NUCLEOTIDE SEQUENCE</scope>
    <source>
        <strain evidence="4">F2-12</strain>
    </source>
</reference>
<dbReference type="Gene3D" id="3.30.450.40">
    <property type="match status" value="1"/>
</dbReference>
<dbReference type="PROSITE" id="PS50112">
    <property type="entry name" value="PAS"/>
    <property type="match status" value="3"/>
</dbReference>
<dbReference type="Pfam" id="PF13426">
    <property type="entry name" value="PAS_9"/>
    <property type="match status" value="3"/>
</dbReference>
<evidence type="ECO:0000313" key="5">
    <source>
        <dbReference type="Proteomes" id="UP001139494"/>
    </source>
</evidence>
<keyword evidence="2" id="KW-0804">Transcription</keyword>
<dbReference type="InterPro" id="IPR031803">
    <property type="entry name" value="BAT_GAF/HTH-assoc"/>
</dbReference>
<sequence>MTRTYAFDGGQEISGVDERVLSVVLDELPAMVVVTDGLERIYHVNEAVAEETGYDRDELVDEPVGTLLSGYDGDAVADGDELELELVAETDSRFPVRVTVETTPSVSDVGADRMVALLIEGDETTGDETPRERSARTDSLDRVFEHADDPVFLVDIEADRFVRYNHAACELLGYDAAELDSVQPSDIHPQDYEAFQEFAEEVFEYGHGWTERLSCRRCDGELIEAEVSGTAVVVDGTELLLATVRDVSTRVEQERELLRWSTALAAATDGISILSDDGTVQYANGAYAALFGYDDPDAVVGKRWRELHEPADRFALEIGPETRSEGEWHGEVTGVRADGSTFPLEVSLTRLETGEFVCVGRDVTDERRHERRLNGLLKATRELMSAGDRTETASVAVEAAANALDYEIATLRLYDGAENDLRRSAATDAAGELLESEVAYDLKASNAGTAYRTGETVCNEPTDDAYATTSSRADLHVPVGDLGVLTVIDPDGTFSETDIQLVELLSESIRTALRRADREERLRDRRVELERRRNELAVTDQFNTLVVEVIRSILGSATRAETSETVCDRLAGSSLYDAACIVTTDDGEPILEAGSIDDDTALVSDPETFVDSPFVRQLLEEAAGRACVTTTRRRFDSQRGEEETLAAAVPIASRTQTFGKLVLATTDPPEFGDAVQSGFAVLGEALGFAFLADRRQKTLQTGECVELEFAYESPFGDLSSAFDCRCLHRGAVDTGTEPVYRIRITNGDCEALEDFLLEYGSVDHCAVVDDRTDECVVHVTVDNPPPNILARTGVNLRSLIAENGETRLVVEVASEIDVDTVIDRLKEHWVNVRLVAKRQRPRPVDEFAVDPDAQLTGRQTSVLRTAHEQGYYEWPREHTAEEIADSLDIASSTLHQHLRSAERKLVSAFLSE</sequence>
<organism evidence="4 5">
    <name type="scientific">Natronomonas aquatica</name>
    <dbReference type="NCBI Taxonomy" id="2841590"/>
    <lineage>
        <taxon>Archaea</taxon>
        <taxon>Methanobacteriati</taxon>
        <taxon>Methanobacteriota</taxon>
        <taxon>Stenosarchaea group</taxon>
        <taxon>Halobacteria</taxon>
        <taxon>Halobacteriales</taxon>
        <taxon>Natronomonadaceae</taxon>
        <taxon>Natronomonas</taxon>
    </lineage>
</organism>
<feature type="domain" description="PAS" evidence="3">
    <location>
        <begin position="256"/>
        <end position="313"/>
    </location>
</feature>
<evidence type="ECO:0000256" key="1">
    <source>
        <dbReference type="ARBA" id="ARBA00023015"/>
    </source>
</evidence>
<proteinExistence type="predicted"/>
<dbReference type="SMART" id="SM00091">
    <property type="entry name" value="PAS"/>
    <property type="match status" value="3"/>
</dbReference>